<evidence type="ECO:0000313" key="8">
    <source>
        <dbReference type="EMBL" id="CAF9908918.1"/>
    </source>
</evidence>
<keyword evidence="9" id="KW-1185">Reference proteome</keyword>
<dbReference type="InterPro" id="IPR001902">
    <property type="entry name" value="SLC26A/SulP_fam"/>
</dbReference>
<evidence type="ECO:0000256" key="4">
    <source>
        <dbReference type="ARBA" id="ARBA00023136"/>
    </source>
</evidence>
<name>A0A8H3I8H6_9LECA</name>
<dbReference type="InterPro" id="IPR018045">
    <property type="entry name" value="S04_transporter_CS"/>
</dbReference>
<feature type="region of interest" description="Disordered" evidence="5">
    <location>
        <begin position="614"/>
        <end position="635"/>
    </location>
</feature>
<feature type="transmembrane region" description="Helical" evidence="6">
    <location>
        <begin position="466"/>
        <end position="484"/>
    </location>
</feature>
<reference evidence="8" key="1">
    <citation type="submission" date="2021-03" db="EMBL/GenBank/DDBJ databases">
        <authorList>
            <person name="Tagirdzhanova G."/>
        </authorList>
    </citation>
    <scope>NUCLEOTIDE SEQUENCE</scope>
</reference>
<feature type="transmembrane region" description="Helical" evidence="6">
    <location>
        <begin position="86"/>
        <end position="108"/>
    </location>
</feature>
<dbReference type="OrthoDB" id="288203at2759"/>
<feature type="compositionally biased region" description="Polar residues" evidence="5">
    <location>
        <begin position="770"/>
        <end position="782"/>
    </location>
</feature>
<dbReference type="PROSITE" id="PS01130">
    <property type="entry name" value="SLC26A"/>
    <property type="match status" value="1"/>
</dbReference>
<evidence type="ECO:0000256" key="1">
    <source>
        <dbReference type="ARBA" id="ARBA00004141"/>
    </source>
</evidence>
<dbReference type="InterPro" id="IPR002645">
    <property type="entry name" value="STAS_dom"/>
</dbReference>
<dbReference type="PANTHER" id="PTHR11814">
    <property type="entry name" value="SULFATE TRANSPORTER"/>
    <property type="match status" value="1"/>
</dbReference>
<dbReference type="EMBL" id="CAJPDR010000032">
    <property type="protein sequence ID" value="CAF9908918.1"/>
    <property type="molecule type" value="Genomic_DNA"/>
</dbReference>
<comment type="caution">
    <text evidence="8">The sequence shown here is derived from an EMBL/GenBank/DDBJ whole genome shotgun (WGS) entry which is preliminary data.</text>
</comment>
<dbReference type="AlphaFoldDB" id="A0A8H3I8H6"/>
<dbReference type="InterPro" id="IPR036513">
    <property type="entry name" value="STAS_dom_sf"/>
</dbReference>
<comment type="subcellular location">
    <subcellularLocation>
        <location evidence="1">Membrane</location>
        <topology evidence="1">Multi-pass membrane protein</topology>
    </subcellularLocation>
</comment>
<keyword evidence="4 6" id="KW-0472">Membrane</keyword>
<protein>
    <submittedName>
        <fullName evidence="8">Sulfate permease 2</fullName>
    </submittedName>
</protein>
<dbReference type="PROSITE" id="PS50801">
    <property type="entry name" value="STAS"/>
    <property type="match status" value="1"/>
</dbReference>
<feature type="transmembrane region" description="Helical" evidence="6">
    <location>
        <begin position="114"/>
        <end position="132"/>
    </location>
</feature>
<proteinExistence type="predicted"/>
<feature type="transmembrane region" description="Helical" evidence="6">
    <location>
        <begin position="250"/>
        <end position="269"/>
    </location>
</feature>
<feature type="domain" description="STAS" evidence="7">
    <location>
        <begin position="575"/>
        <end position="700"/>
    </location>
</feature>
<accession>A0A8H3I8H6</accession>
<dbReference type="Pfam" id="PF00916">
    <property type="entry name" value="Sulfate_transp"/>
    <property type="match status" value="1"/>
</dbReference>
<feature type="transmembrane region" description="Helical" evidence="6">
    <location>
        <begin position="281"/>
        <end position="303"/>
    </location>
</feature>
<evidence type="ECO:0000256" key="3">
    <source>
        <dbReference type="ARBA" id="ARBA00022989"/>
    </source>
</evidence>
<dbReference type="Gene3D" id="3.30.750.24">
    <property type="entry name" value="STAS domain"/>
    <property type="match status" value="1"/>
</dbReference>
<dbReference type="FunFam" id="3.30.750.24:FF:000024">
    <property type="entry name" value="Sulfate permease 2"/>
    <property type="match status" value="1"/>
</dbReference>
<organism evidence="8 9">
    <name type="scientific">Alectoria fallacina</name>
    <dbReference type="NCBI Taxonomy" id="1903189"/>
    <lineage>
        <taxon>Eukaryota</taxon>
        <taxon>Fungi</taxon>
        <taxon>Dikarya</taxon>
        <taxon>Ascomycota</taxon>
        <taxon>Pezizomycotina</taxon>
        <taxon>Lecanoromycetes</taxon>
        <taxon>OSLEUM clade</taxon>
        <taxon>Lecanoromycetidae</taxon>
        <taxon>Lecanorales</taxon>
        <taxon>Lecanorineae</taxon>
        <taxon>Parmeliaceae</taxon>
        <taxon>Alectoria</taxon>
    </lineage>
</organism>
<dbReference type="Proteomes" id="UP000664203">
    <property type="component" value="Unassembled WGS sequence"/>
</dbReference>
<feature type="region of interest" description="Disordered" evidence="5">
    <location>
        <begin position="734"/>
        <end position="782"/>
    </location>
</feature>
<dbReference type="GO" id="GO:0016020">
    <property type="term" value="C:membrane"/>
    <property type="evidence" value="ECO:0007669"/>
    <property type="project" value="UniProtKB-SubCell"/>
</dbReference>
<feature type="transmembrane region" description="Helical" evidence="6">
    <location>
        <begin position="377"/>
        <end position="396"/>
    </location>
</feature>
<sequence length="842" mass="91607">MATKVGHGLAKVLGIKLQYRNPTGQEALTRGESVFSVSTADTFVEEEPTSLEWISQVAPTPRTFANWAYHLFPFTHWIGRYNGTWLIGDLVAGITVGCVVVPQSMAYAKLADLPVQYGLYSSFMGVLIYWFFATSKDITIGPVAVLSTVTGTVVLEAAKTHPHIPGHVVASALAVIDGAIICFIGLIRCGWIVDFISLAAISAYMTGSALNIAVGQVPALMGITGFSNRDATYKVVINILKHLGRTKIDAAMGLTALAMLYMIRSACNFGARKVPHRAKTFFFISTLRTSFVILLYTMISWLVNRHHRPTKDNIFAILGTVPRGFKAAAVPTVNKTVIQSFASQLPATVIVTLIEHIAIAKSFGRVNNYTIDPSQEMVAIGISNLLGPFLGAYPATGSFSRTAIKSKAGVRTPLAGVITALVVLLSIYALPAVFFYIPNASLSAVIIHAVGDLITPPNTVYQFWRISPLEVIIFFAGVLVTIFASIEDGIYTTICISVAVLLFRVVKAKGRFLGKVKIHSVIGDHLMDHEGKHAGRDQYDSFGSNDPDKSTRNLFLPISHNDGSNPEVDVESPYPGIFIYRFSEGFNYPNATHYLDYMVATIFKETRRTNPSFYPKLGDRPWNDPGPRRGKPIPIEPEKPTLKAIILDFSSVNNVDITSVQHLIDVRNQLDRYAAPDTVDWHLACINNRWTKRALSSAGFGFPTPQGDASGFERWKPIFSVAEIGGQHSAAAAAEYNDNEKELKRQRTEEARSRSVGGNKVDGNPHVHDTASSTSGSDLGQQLESSKAYGGVKLPAARVTVLHGLNRPLFHIDLTSALQSAITNVEMRGEGVVVKGVGTEGV</sequence>
<keyword evidence="3 6" id="KW-1133">Transmembrane helix</keyword>
<evidence type="ECO:0000256" key="5">
    <source>
        <dbReference type="SAM" id="MobiDB-lite"/>
    </source>
</evidence>
<evidence type="ECO:0000259" key="7">
    <source>
        <dbReference type="PROSITE" id="PS50801"/>
    </source>
</evidence>
<keyword evidence="2 6" id="KW-0812">Transmembrane</keyword>
<feature type="transmembrane region" description="Helical" evidence="6">
    <location>
        <begin position="191"/>
        <end position="214"/>
    </location>
</feature>
<feature type="transmembrane region" description="Helical" evidence="6">
    <location>
        <begin position="408"/>
        <end position="429"/>
    </location>
</feature>
<dbReference type="GO" id="GO:0008271">
    <property type="term" value="F:secondary active sulfate transmembrane transporter activity"/>
    <property type="evidence" value="ECO:0007669"/>
    <property type="project" value="InterPro"/>
</dbReference>
<evidence type="ECO:0000256" key="6">
    <source>
        <dbReference type="SAM" id="Phobius"/>
    </source>
</evidence>
<evidence type="ECO:0000313" key="9">
    <source>
        <dbReference type="Proteomes" id="UP000664203"/>
    </source>
</evidence>
<feature type="transmembrane region" description="Helical" evidence="6">
    <location>
        <begin position="139"/>
        <end position="158"/>
    </location>
</feature>
<feature type="compositionally biased region" description="Basic and acidic residues" evidence="5">
    <location>
        <begin position="738"/>
        <end position="753"/>
    </location>
</feature>
<dbReference type="NCBIfam" id="TIGR00815">
    <property type="entry name" value="sulP"/>
    <property type="match status" value="1"/>
</dbReference>
<feature type="transmembrane region" description="Helical" evidence="6">
    <location>
        <begin position="490"/>
        <end position="506"/>
    </location>
</feature>
<evidence type="ECO:0000256" key="2">
    <source>
        <dbReference type="ARBA" id="ARBA00022692"/>
    </source>
</evidence>
<dbReference type="SUPFAM" id="SSF52091">
    <property type="entry name" value="SpoIIaa-like"/>
    <property type="match status" value="1"/>
</dbReference>
<dbReference type="CDD" id="cd07042">
    <property type="entry name" value="STAS_SulP_like_sulfate_transporter"/>
    <property type="match status" value="1"/>
</dbReference>
<feature type="transmembrane region" description="Helical" evidence="6">
    <location>
        <begin position="164"/>
        <end position="184"/>
    </location>
</feature>
<gene>
    <name evidence="8" type="primary">SUL2</name>
    <name evidence="8" type="ORF">ALECFALPRED_005168</name>
</gene>
<dbReference type="InterPro" id="IPR011547">
    <property type="entry name" value="SLC26A/SulP_dom"/>
</dbReference>